<dbReference type="GO" id="GO:0006289">
    <property type="term" value="P:nucleotide-excision repair"/>
    <property type="evidence" value="ECO:0007669"/>
    <property type="project" value="InterPro"/>
</dbReference>
<keyword evidence="3" id="KW-0227">DNA damage</keyword>
<evidence type="ECO:0000256" key="6">
    <source>
        <dbReference type="ARBA" id="ARBA00023204"/>
    </source>
</evidence>
<dbReference type="SUPFAM" id="SSF51658">
    <property type="entry name" value="Xylose isomerase-like"/>
    <property type="match status" value="1"/>
</dbReference>
<evidence type="ECO:0000256" key="7">
    <source>
        <dbReference type="SAM" id="MobiDB-lite"/>
    </source>
</evidence>
<dbReference type="GO" id="GO:0016787">
    <property type="term" value="F:hydrolase activity"/>
    <property type="evidence" value="ECO:0007669"/>
    <property type="project" value="UniProtKB-KW"/>
</dbReference>
<proteinExistence type="predicted"/>
<feature type="compositionally biased region" description="Low complexity" evidence="7">
    <location>
        <begin position="1"/>
        <end position="17"/>
    </location>
</feature>
<keyword evidence="6" id="KW-0234">DNA repair</keyword>
<accession>A0A6J4VC78</accession>
<keyword evidence="2 8" id="KW-0255">Endonuclease</keyword>
<evidence type="ECO:0000256" key="4">
    <source>
        <dbReference type="ARBA" id="ARBA00022769"/>
    </source>
</evidence>
<keyword evidence="5" id="KW-0378">Hydrolase</keyword>
<gene>
    <name evidence="8" type="ORF">AVDCRST_MAG49-3848</name>
</gene>
<dbReference type="EMBL" id="CADCWG010000270">
    <property type="protein sequence ID" value="CAA9573071.1"/>
    <property type="molecule type" value="Genomic_DNA"/>
</dbReference>
<name>A0A6J4VC78_9BACT</name>
<dbReference type="Gene3D" id="3.20.20.150">
    <property type="entry name" value="Divalent-metal-dependent TIM barrel enzymes"/>
    <property type="match status" value="1"/>
</dbReference>
<dbReference type="NCBIfam" id="TIGR00629">
    <property type="entry name" value="uvde"/>
    <property type="match status" value="1"/>
</dbReference>
<protein>
    <submittedName>
        <fullName evidence="8">UV damage repair endonuclease</fullName>
    </submittedName>
</protein>
<dbReference type="PANTHER" id="PTHR31290">
    <property type="entry name" value="UV-DAMAGE ENDONUCLEASE"/>
    <property type="match status" value="1"/>
</dbReference>
<evidence type="ECO:0000256" key="5">
    <source>
        <dbReference type="ARBA" id="ARBA00022801"/>
    </source>
</evidence>
<evidence type="ECO:0000313" key="8">
    <source>
        <dbReference type="EMBL" id="CAA9573071.1"/>
    </source>
</evidence>
<dbReference type="Pfam" id="PF03851">
    <property type="entry name" value="UvdE"/>
    <property type="match status" value="1"/>
</dbReference>
<reference evidence="8" key="1">
    <citation type="submission" date="2020-02" db="EMBL/GenBank/DDBJ databases">
        <authorList>
            <person name="Meier V. D."/>
        </authorList>
    </citation>
    <scope>NUCLEOTIDE SEQUENCE</scope>
    <source>
        <strain evidence="8">AVDCRST_MAG49</strain>
    </source>
</reference>
<dbReference type="GO" id="GO:0004519">
    <property type="term" value="F:endonuclease activity"/>
    <property type="evidence" value="ECO:0007669"/>
    <property type="project" value="UniProtKB-KW"/>
</dbReference>
<organism evidence="8">
    <name type="scientific">uncultured Thermomicrobiales bacterium</name>
    <dbReference type="NCBI Taxonomy" id="1645740"/>
    <lineage>
        <taxon>Bacteria</taxon>
        <taxon>Pseudomonadati</taxon>
        <taxon>Thermomicrobiota</taxon>
        <taxon>Thermomicrobia</taxon>
        <taxon>Thermomicrobiales</taxon>
        <taxon>environmental samples</taxon>
    </lineage>
</organism>
<evidence type="ECO:0000256" key="2">
    <source>
        <dbReference type="ARBA" id="ARBA00022759"/>
    </source>
</evidence>
<sequence>MTTTTPIAAPATGGPATTPMPSPPDRLGFAVKVLGRPGLKANDSRRWQSGPHLRVSLGYLDAIFDLLAESGIRMYRISSDIAPYVTHPDLPQFHHQLEESSEELAALGVRAQALGLRLSMHPSQYVVLNSPDERIAAAAVRDFAFHADFLDALGLGPEATVVTHVGGVYGDREAARARWVERYLALPDHVRRRLVLENDEISWGVPDTLAIHAATGVPLVFDILHHRTLNPGGLDPIDACRACLATWPAGQVPKIHYSSQRQDDRQVTRRHRATGERTATMVAPKPGQHHDWIDPEDFLAFLHATDGLRFDAMLEAKQKDLAVLRLREAITVAGLAGRIW</sequence>
<dbReference type="PANTHER" id="PTHR31290:SF5">
    <property type="entry name" value="UV-DAMAGE ENDONUCLEASE"/>
    <property type="match status" value="1"/>
</dbReference>
<dbReference type="GO" id="GO:0009411">
    <property type="term" value="P:response to UV"/>
    <property type="evidence" value="ECO:0007669"/>
    <property type="project" value="InterPro"/>
</dbReference>
<evidence type="ECO:0000256" key="3">
    <source>
        <dbReference type="ARBA" id="ARBA00022763"/>
    </source>
</evidence>
<dbReference type="InterPro" id="IPR036237">
    <property type="entry name" value="Xyl_isomerase-like_sf"/>
</dbReference>
<dbReference type="AlphaFoldDB" id="A0A6J4VC78"/>
<feature type="region of interest" description="Disordered" evidence="7">
    <location>
        <begin position="266"/>
        <end position="287"/>
    </location>
</feature>
<keyword evidence="4" id="KW-0228">DNA excision</keyword>
<evidence type="ECO:0000256" key="1">
    <source>
        <dbReference type="ARBA" id="ARBA00022722"/>
    </source>
</evidence>
<feature type="region of interest" description="Disordered" evidence="7">
    <location>
        <begin position="1"/>
        <end position="24"/>
    </location>
</feature>
<keyword evidence="1" id="KW-0540">Nuclease</keyword>
<dbReference type="InterPro" id="IPR004601">
    <property type="entry name" value="UvdE"/>
</dbReference>